<evidence type="ECO:0008006" key="4">
    <source>
        <dbReference type="Google" id="ProtNLM"/>
    </source>
</evidence>
<feature type="transmembrane region" description="Helical" evidence="1">
    <location>
        <begin position="150"/>
        <end position="177"/>
    </location>
</feature>
<keyword evidence="1" id="KW-0472">Membrane</keyword>
<accession>A0A6L9LMD0</accession>
<evidence type="ECO:0000313" key="2">
    <source>
        <dbReference type="EMBL" id="NDU98019.1"/>
    </source>
</evidence>
<feature type="transmembrane region" description="Helical" evidence="1">
    <location>
        <begin position="15"/>
        <end position="35"/>
    </location>
</feature>
<feature type="transmembrane region" description="Helical" evidence="1">
    <location>
        <begin position="42"/>
        <end position="61"/>
    </location>
</feature>
<evidence type="ECO:0000313" key="3">
    <source>
        <dbReference type="Proteomes" id="UP000474175"/>
    </source>
</evidence>
<dbReference type="Proteomes" id="UP000474175">
    <property type="component" value="Unassembled WGS sequence"/>
</dbReference>
<feature type="transmembrane region" description="Helical" evidence="1">
    <location>
        <begin position="121"/>
        <end position="138"/>
    </location>
</feature>
<keyword evidence="1" id="KW-0812">Transmembrane</keyword>
<protein>
    <recommendedName>
        <fullName evidence="4">YhhN-like protein</fullName>
    </recommendedName>
</protein>
<dbReference type="EMBL" id="JAAFZH010000014">
    <property type="protein sequence ID" value="NDU98019.1"/>
    <property type="molecule type" value="Genomic_DNA"/>
</dbReference>
<sequence length="223" mass="25064">MTDLLGFIRKYPLDAFSHLIILLPIVTGFIHYTLLQKGPKIFIFYFLTVFIKESVGLYTALHGTANLYLQNSQSVIDIGLIGLAFYSSLYNSKLKSNLLYTLVACLLVSLASFKIDVISPINQIAGKLFCIITALFFFTDTLRGLRIVNLTIYPAFWLGSGTLLYGAGTFLITLFGQVLVSSSTSEDTFEFFWNTQQIIYCMFCVFATVGFWVSCYEKQQAAE</sequence>
<evidence type="ECO:0000256" key="1">
    <source>
        <dbReference type="SAM" id="Phobius"/>
    </source>
</evidence>
<gene>
    <name evidence="2" type="ORF">GK108_24250</name>
</gene>
<comment type="caution">
    <text evidence="2">The sequence shown here is derived from an EMBL/GenBank/DDBJ whole genome shotgun (WGS) entry which is preliminary data.</text>
</comment>
<keyword evidence="3" id="KW-1185">Reference proteome</keyword>
<dbReference type="AlphaFoldDB" id="A0A6L9LMD0"/>
<name>A0A6L9LMD0_9BACT</name>
<organism evidence="2 3">
    <name type="scientific">Spirosoma terrae</name>
    <dbReference type="NCBI Taxonomy" id="1968276"/>
    <lineage>
        <taxon>Bacteria</taxon>
        <taxon>Pseudomonadati</taxon>
        <taxon>Bacteroidota</taxon>
        <taxon>Cytophagia</taxon>
        <taxon>Cytophagales</taxon>
        <taxon>Cytophagaceae</taxon>
        <taxon>Spirosoma</taxon>
    </lineage>
</organism>
<dbReference type="RefSeq" id="WP_163954048.1">
    <property type="nucleotide sequence ID" value="NZ_JAAFZH010000014.1"/>
</dbReference>
<feature type="transmembrane region" description="Helical" evidence="1">
    <location>
        <begin position="98"/>
        <end position="115"/>
    </location>
</feature>
<proteinExistence type="predicted"/>
<reference evidence="2 3" key="1">
    <citation type="submission" date="2020-02" db="EMBL/GenBank/DDBJ databases">
        <title>Draft genome sequence of two Spirosoma agri KCTC 52727 and Spirosoma terrae KCTC 52035.</title>
        <authorList>
            <person name="Rojas J."/>
            <person name="Ambika Manirajan B."/>
            <person name="Suarez C."/>
            <person name="Ratering S."/>
            <person name="Schnell S."/>
        </authorList>
    </citation>
    <scope>NUCLEOTIDE SEQUENCE [LARGE SCALE GENOMIC DNA]</scope>
    <source>
        <strain evidence="2 3">KCTC 52035</strain>
    </source>
</reference>
<feature type="transmembrane region" description="Helical" evidence="1">
    <location>
        <begin position="197"/>
        <end position="216"/>
    </location>
</feature>
<feature type="transmembrane region" description="Helical" evidence="1">
    <location>
        <begin position="67"/>
        <end position="86"/>
    </location>
</feature>
<keyword evidence="1" id="KW-1133">Transmembrane helix</keyword>